<dbReference type="RefSeq" id="WP_165335319.1">
    <property type="nucleotide sequence ID" value="NZ_JAAKZW010000177.1"/>
</dbReference>
<name>A0A6G4XT55_9ACTN</name>
<dbReference type="Proteomes" id="UP000481109">
    <property type="component" value="Unassembled WGS sequence"/>
</dbReference>
<reference evidence="1 2" key="1">
    <citation type="submission" date="2020-02" db="EMBL/GenBank/DDBJ databases">
        <title>Whole-genome analyses of novel actinobacteria.</title>
        <authorList>
            <person name="Sahin N."/>
            <person name="Tokatli A."/>
        </authorList>
    </citation>
    <scope>NUCLEOTIDE SEQUENCE [LARGE SCALE GENOMIC DNA]</scope>
    <source>
        <strain evidence="1 2">YC504</strain>
    </source>
</reference>
<organism evidence="1 2">
    <name type="scientific">Streptomyces mesophilus</name>
    <dbReference type="NCBI Taxonomy" id="1775132"/>
    <lineage>
        <taxon>Bacteria</taxon>
        <taxon>Bacillati</taxon>
        <taxon>Actinomycetota</taxon>
        <taxon>Actinomycetes</taxon>
        <taxon>Kitasatosporales</taxon>
        <taxon>Streptomycetaceae</taxon>
        <taxon>Streptomyces</taxon>
    </lineage>
</organism>
<proteinExistence type="predicted"/>
<protein>
    <submittedName>
        <fullName evidence="1">Uncharacterized protein</fullName>
    </submittedName>
</protein>
<comment type="caution">
    <text evidence="1">The sequence shown here is derived from an EMBL/GenBank/DDBJ whole genome shotgun (WGS) entry which is preliminary data.</text>
</comment>
<keyword evidence="2" id="KW-1185">Reference proteome</keyword>
<gene>
    <name evidence="1" type="ORF">G6045_30120</name>
</gene>
<sequence>MATSTALLLLTLSGCGSAFLEDRDADRAEIIGTWRGPDGALLDLDKSGTFTAERLNIDAQEGAGVHVSKSGLTGGKGEWFWEDYSQGPELFLSFAGGGAATFRPADQDGKLVLAGLLPHGDGAETLLTK</sequence>
<evidence type="ECO:0000313" key="1">
    <source>
        <dbReference type="EMBL" id="NGO79884.1"/>
    </source>
</evidence>
<dbReference type="EMBL" id="JAAKZW010000177">
    <property type="protein sequence ID" value="NGO79884.1"/>
    <property type="molecule type" value="Genomic_DNA"/>
</dbReference>
<accession>A0A6G4XT55</accession>
<dbReference type="AlphaFoldDB" id="A0A6G4XT55"/>
<evidence type="ECO:0000313" key="2">
    <source>
        <dbReference type="Proteomes" id="UP000481109"/>
    </source>
</evidence>